<dbReference type="SUPFAM" id="SSF51126">
    <property type="entry name" value="Pectin lyase-like"/>
    <property type="match status" value="1"/>
</dbReference>
<dbReference type="InterPro" id="IPR012334">
    <property type="entry name" value="Pectin_lyas_fold"/>
</dbReference>
<accession>A0A5C5ZW17</accession>
<dbReference type="Gene3D" id="2.160.20.10">
    <property type="entry name" value="Single-stranded right-handed beta-helix, Pectin lyase-like"/>
    <property type="match status" value="3"/>
</dbReference>
<evidence type="ECO:0000259" key="2">
    <source>
        <dbReference type="Pfam" id="PF13229"/>
    </source>
</evidence>
<feature type="domain" description="Right handed beta helix" evidence="2">
    <location>
        <begin position="347"/>
        <end position="456"/>
    </location>
</feature>
<dbReference type="InterPro" id="IPR039448">
    <property type="entry name" value="Beta_helix"/>
</dbReference>
<dbReference type="InterPro" id="IPR006626">
    <property type="entry name" value="PbH1"/>
</dbReference>
<dbReference type="SMART" id="SM00710">
    <property type="entry name" value="PbH1"/>
    <property type="match status" value="8"/>
</dbReference>
<proteinExistence type="predicted"/>
<dbReference type="AlphaFoldDB" id="A0A5C5ZW17"/>
<name>A0A5C5ZW17_9BACT</name>
<comment type="caution">
    <text evidence="3">The sequence shown here is derived from an EMBL/GenBank/DDBJ whole genome shotgun (WGS) entry which is preliminary data.</text>
</comment>
<dbReference type="InterPro" id="IPR011050">
    <property type="entry name" value="Pectin_lyase_fold/virulence"/>
</dbReference>
<evidence type="ECO:0000313" key="3">
    <source>
        <dbReference type="EMBL" id="TWT91238.1"/>
    </source>
</evidence>
<evidence type="ECO:0000256" key="1">
    <source>
        <dbReference type="SAM" id="SignalP"/>
    </source>
</evidence>
<dbReference type="PANTHER" id="PTHR36453">
    <property type="entry name" value="SECRETED PROTEIN-RELATED"/>
    <property type="match status" value="1"/>
</dbReference>
<dbReference type="RefSeq" id="WP_146581488.1">
    <property type="nucleotide sequence ID" value="NZ_SJPM01000016.1"/>
</dbReference>
<gene>
    <name evidence="3" type="ORF">Pla100_54120</name>
</gene>
<evidence type="ECO:0000313" key="4">
    <source>
        <dbReference type="Proteomes" id="UP000316213"/>
    </source>
</evidence>
<reference evidence="3 4" key="1">
    <citation type="submission" date="2019-02" db="EMBL/GenBank/DDBJ databases">
        <title>Deep-cultivation of Planctomycetes and their phenomic and genomic characterization uncovers novel biology.</title>
        <authorList>
            <person name="Wiegand S."/>
            <person name="Jogler M."/>
            <person name="Boedeker C."/>
            <person name="Pinto D."/>
            <person name="Vollmers J."/>
            <person name="Rivas-Marin E."/>
            <person name="Kohn T."/>
            <person name="Peeters S.H."/>
            <person name="Heuer A."/>
            <person name="Rast P."/>
            <person name="Oberbeckmann S."/>
            <person name="Bunk B."/>
            <person name="Jeske O."/>
            <person name="Meyerdierks A."/>
            <person name="Storesund J.E."/>
            <person name="Kallscheuer N."/>
            <person name="Luecker S."/>
            <person name="Lage O.M."/>
            <person name="Pohl T."/>
            <person name="Merkel B.J."/>
            <person name="Hornburger P."/>
            <person name="Mueller R.-W."/>
            <person name="Bruemmer F."/>
            <person name="Labrenz M."/>
            <person name="Spormann A.M."/>
            <person name="Op Den Camp H."/>
            <person name="Overmann J."/>
            <person name="Amann R."/>
            <person name="Jetten M.S.M."/>
            <person name="Mascher T."/>
            <person name="Medema M.H."/>
            <person name="Devos D.P."/>
            <person name="Kaster A.-K."/>
            <person name="Ovreas L."/>
            <person name="Rohde M."/>
            <person name="Galperin M.Y."/>
            <person name="Jogler C."/>
        </authorList>
    </citation>
    <scope>NUCLEOTIDE SEQUENCE [LARGE SCALE GENOMIC DNA]</scope>
    <source>
        <strain evidence="3 4">Pla100</strain>
    </source>
</reference>
<organism evidence="3 4">
    <name type="scientific">Neorhodopirellula pilleata</name>
    <dbReference type="NCBI Taxonomy" id="2714738"/>
    <lineage>
        <taxon>Bacteria</taxon>
        <taxon>Pseudomonadati</taxon>
        <taxon>Planctomycetota</taxon>
        <taxon>Planctomycetia</taxon>
        <taxon>Pirellulales</taxon>
        <taxon>Pirellulaceae</taxon>
        <taxon>Neorhodopirellula</taxon>
    </lineage>
</organism>
<dbReference type="EMBL" id="SJPM01000016">
    <property type="protein sequence ID" value="TWT91238.1"/>
    <property type="molecule type" value="Genomic_DNA"/>
</dbReference>
<dbReference type="Proteomes" id="UP000316213">
    <property type="component" value="Unassembled WGS sequence"/>
</dbReference>
<dbReference type="PANTHER" id="PTHR36453:SF1">
    <property type="entry name" value="RIGHT HANDED BETA HELIX DOMAIN-CONTAINING PROTEIN"/>
    <property type="match status" value="1"/>
</dbReference>
<keyword evidence="1" id="KW-0732">Signal</keyword>
<dbReference type="OrthoDB" id="9791852at2"/>
<dbReference type="Pfam" id="PF13229">
    <property type="entry name" value="Beta_helix"/>
    <property type="match status" value="2"/>
</dbReference>
<sequence length="725" mass="80483" precursor="true">MKALPILAFTLLTGSLFAATLGSAAGTQANFYVSPTGSDEWSGTLDAPNADASDGPFETLTRARDAVRVLNRQEPKDIVVLVREGTYRLSETVVFGIEDSGQEDSTVTYAAYPDETPVFSSGKSIEGWKKVTDNLPGLPDAAIGNVWMAETSDRFFTLYDSEGMLPRAKSSGFIPLKGGSRNRLHFPEGRLKNWSNVTDVEIIVRPHHAWISNVLPLESVDEEKQLATTSIDATYAMNVLHFLPTVESCWVENALEELDEPGEWVLNTEQGKVYLWPRNTTSVLAPQLTELILIEGEIDKPGPNDIPARNLCLRGLTFMHGERYQLTADDAGLQHDWDMHDKANALVRLRGTENCKIEKCHFAHSGSGAIRVDLHGQENKISGNHIEHMGGAGILLCGYGPGAKDVSKNNLVFNNHIHHMGRIYLHSPGIMVWQSGNNRVANNLIHHMPYSGMILSGVMTDFFNKQGRELSRTIRKQEVGDLPRNLNLEDVRPFLHSRDNKFEYNEIHHVMETMGDGNGIYIRGAGAGNVIRRNYIHHLVTPMLMQAAIRTDGGQQDTLITENVIFKCMAQGIILKLNNRAEKNIVADVLAPPRGYYLSLREGPLTDAVIERNVFYSINKETVFIDELAPGNGRKTEDSRGRELARSKDAKTDLNIYYCAIDPELGRQVLEKQRADGVDANSRAVDPMFVDPENGDFRFMPGSPALEMGIVPIDLSQVGLRDTEQ</sequence>
<protein>
    <recommendedName>
        <fullName evidence="2">Right handed beta helix domain-containing protein</fullName>
    </recommendedName>
</protein>
<feature type="signal peptide" evidence="1">
    <location>
        <begin position="1"/>
        <end position="18"/>
    </location>
</feature>
<keyword evidence="4" id="KW-1185">Reference proteome</keyword>
<feature type="chain" id="PRO_5022899519" description="Right handed beta helix domain-containing protein" evidence="1">
    <location>
        <begin position="19"/>
        <end position="725"/>
    </location>
</feature>
<feature type="domain" description="Right handed beta helix" evidence="2">
    <location>
        <begin position="498"/>
        <end position="628"/>
    </location>
</feature>